<evidence type="ECO:0000313" key="5">
    <source>
        <dbReference type="Proteomes" id="UP000811899"/>
    </source>
</evidence>
<feature type="domain" description="DUF4124" evidence="3">
    <location>
        <begin position="11"/>
        <end position="67"/>
    </location>
</feature>
<feature type="region of interest" description="Disordered" evidence="1">
    <location>
        <begin position="157"/>
        <end position="181"/>
    </location>
</feature>
<proteinExistence type="predicted"/>
<accession>A0AAW4KZS5</accession>
<feature type="region of interest" description="Disordered" evidence="1">
    <location>
        <begin position="50"/>
        <end position="95"/>
    </location>
</feature>
<comment type="caution">
    <text evidence="4">The sequence shown here is derived from an EMBL/GenBank/DDBJ whole genome shotgun (WGS) entry which is preliminary data.</text>
</comment>
<protein>
    <submittedName>
        <fullName evidence="4">DUF4124 domain-containing protein</fullName>
    </submittedName>
</protein>
<feature type="chain" id="PRO_5043565694" evidence="2">
    <location>
        <begin position="22"/>
        <end position="181"/>
    </location>
</feature>
<dbReference type="Proteomes" id="UP000811899">
    <property type="component" value="Unassembled WGS sequence"/>
</dbReference>
<organism evidence="4 5">
    <name type="scientific">Geoanaerobacter pelophilus</name>
    <dbReference type="NCBI Taxonomy" id="60036"/>
    <lineage>
        <taxon>Bacteria</taxon>
        <taxon>Pseudomonadati</taxon>
        <taxon>Thermodesulfobacteriota</taxon>
        <taxon>Desulfuromonadia</taxon>
        <taxon>Geobacterales</taxon>
        <taxon>Geobacteraceae</taxon>
        <taxon>Geoanaerobacter</taxon>
    </lineage>
</organism>
<evidence type="ECO:0000256" key="2">
    <source>
        <dbReference type="SAM" id="SignalP"/>
    </source>
</evidence>
<sequence>MRILLASTLVLALLVAVDASCAVYMWEDEQGVTAFTEDYGKIPKKYRNKAKKVESDQPDDSAAPVADTQGTKAVVEPPVNLKGGSGATTPAKAEKKQLFGGKEESYWFNEFGKLKADLRSYKDQLDAINARLSNSGSMSRSEYKSLENTRKLLEEQEGAARKRFESLTDQANKAGVPQDLR</sequence>
<dbReference type="RefSeq" id="WP_214169571.1">
    <property type="nucleotide sequence ID" value="NZ_JAHCVJ010000001.1"/>
</dbReference>
<dbReference type="InterPro" id="IPR025392">
    <property type="entry name" value="DUF4124"/>
</dbReference>
<dbReference type="Pfam" id="PF13511">
    <property type="entry name" value="DUF4124"/>
    <property type="match status" value="1"/>
</dbReference>
<evidence type="ECO:0000313" key="4">
    <source>
        <dbReference type="EMBL" id="MBT0662772.1"/>
    </source>
</evidence>
<dbReference type="EMBL" id="JAHCVJ010000001">
    <property type="protein sequence ID" value="MBT0662772.1"/>
    <property type="molecule type" value="Genomic_DNA"/>
</dbReference>
<dbReference type="AlphaFoldDB" id="A0AAW4KZS5"/>
<evidence type="ECO:0000259" key="3">
    <source>
        <dbReference type="Pfam" id="PF13511"/>
    </source>
</evidence>
<evidence type="ECO:0000256" key="1">
    <source>
        <dbReference type="SAM" id="MobiDB-lite"/>
    </source>
</evidence>
<reference evidence="4 5" key="1">
    <citation type="submission" date="2021-05" db="EMBL/GenBank/DDBJ databases">
        <title>The draft genome of Geobacter pelophilus DSM 12255.</title>
        <authorList>
            <person name="Xu Z."/>
            <person name="Masuda Y."/>
            <person name="Itoh H."/>
            <person name="Senoo K."/>
        </authorList>
    </citation>
    <scope>NUCLEOTIDE SEQUENCE [LARGE SCALE GENOMIC DNA]</scope>
    <source>
        <strain evidence="4 5">DSM 12255</strain>
    </source>
</reference>
<feature type="compositionally biased region" description="Basic and acidic residues" evidence="1">
    <location>
        <begin position="157"/>
        <end position="166"/>
    </location>
</feature>
<gene>
    <name evidence="4" type="ORF">KI809_00510</name>
</gene>
<keyword evidence="2" id="KW-0732">Signal</keyword>
<feature type="signal peptide" evidence="2">
    <location>
        <begin position="1"/>
        <end position="21"/>
    </location>
</feature>
<name>A0AAW4KZS5_9BACT</name>
<keyword evidence="5" id="KW-1185">Reference proteome</keyword>